<dbReference type="Gene3D" id="2.30.30.70">
    <property type="entry name" value="Ribosomal protein L21"/>
    <property type="match status" value="1"/>
</dbReference>
<dbReference type="GO" id="GO:0003735">
    <property type="term" value="F:structural constituent of ribosome"/>
    <property type="evidence" value="ECO:0007669"/>
    <property type="project" value="InterPro"/>
</dbReference>
<dbReference type="PANTHER" id="PTHR20981">
    <property type="entry name" value="60S RIBOSOMAL PROTEIN L21"/>
    <property type="match status" value="1"/>
</dbReference>
<evidence type="ECO:0000256" key="6">
    <source>
        <dbReference type="SAM" id="MobiDB-lite"/>
    </source>
</evidence>
<dbReference type="GO" id="GO:1990904">
    <property type="term" value="C:ribonucleoprotein complex"/>
    <property type="evidence" value="ECO:0007669"/>
    <property type="project" value="UniProtKB-KW"/>
</dbReference>
<organism evidence="7 8">
    <name type="scientific">Candidatus Methanolliviera hydrocarbonicum</name>
    <dbReference type="NCBI Taxonomy" id="2491085"/>
    <lineage>
        <taxon>Archaea</taxon>
        <taxon>Methanobacteriati</taxon>
        <taxon>Methanobacteriota</taxon>
        <taxon>Candidatus Methanoliparia</taxon>
        <taxon>Candidatus Methanoliparales</taxon>
        <taxon>Candidatus Methanollivieraceae</taxon>
        <taxon>Candidatus Methanolliviera</taxon>
    </lineage>
</organism>
<evidence type="ECO:0000256" key="1">
    <source>
        <dbReference type="ARBA" id="ARBA00008427"/>
    </source>
</evidence>
<evidence type="ECO:0000256" key="5">
    <source>
        <dbReference type="HAMAP-Rule" id="MF_00369"/>
    </source>
</evidence>
<evidence type="ECO:0000256" key="4">
    <source>
        <dbReference type="ARBA" id="ARBA00035219"/>
    </source>
</evidence>
<dbReference type="Proteomes" id="UP000320766">
    <property type="component" value="Unassembled WGS sequence"/>
</dbReference>
<dbReference type="InterPro" id="IPR022856">
    <property type="entry name" value="Ribosomal_eL21_arc"/>
</dbReference>
<dbReference type="AlphaFoldDB" id="A0A520KY29"/>
<accession>A0A520KY29</accession>
<feature type="region of interest" description="Disordered" evidence="6">
    <location>
        <begin position="1"/>
        <end position="21"/>
    </location>
</feature>
<gene>
    <name evidence="5" type="primary">rpl21e</name>
    <name evidence="7" type="ORF">EF807_02500</name>
</gene>
<dbReference type="InterPro" id="IPR001147">
    <property type="entry name" value="Ribosomal_eL21"/>
</dbReference>
<comment type="caution">
    <text evidence="7">The sequence shown here is derived from an EMBL/GenBank/DDBJ whole genome shotgun (WGS) entry which is preliminary data.</text>
</comment>
<feature type="compositionally biased region" description="Basic residues" evidence="6">
    <location>
        <begin position="1"/>
        <end position="17"/>
    </location>
</feature>
<dbReference type="InterPro" id="IPR036948">
    <property type="entry name" value="Ribosomal_eL21_sf"/>
</dbReference>
<reference evidence="7 8" key="1">
    <citation type="journal article" date="2019" name="Nat. Microbiol.">
        <title>Wide diversity of methane and short-chain alkane metabolisms in uncultured archaea.</title>
        <authorList>
            <person name="Borrel G."/>
            <person name="Adam P.S."/>
            <person name="McKay L.J."/>
            <person name="Chen L.X."/>
            <person name="Sierra-Garcia I.N."/>
            <person name="Sieber C.M."/>
            <person name="Letourneur Q."/>
            <person name="Ghozlane A."/>
            <person name="Andersen G.L."/>
            <person name="Li W.J."/>
            <person name="Hallam S.J."/>
            <person name="Muyzer G."/>
            <person name="de Oliveira V.M."/>
            <person name="Inskeep W.P."/>
            <person name="Banfield J.F."/>
            <person name="Gribaldo S."/>
        </authorList>
    </citation>
    <scope>NUCLEOTIDE SEQUENCE [LARGE SCALE GENOMIC DNA]</scope>
    <source>
        <strain evidence="7">NM1b</strain>
    </source>
</reference>
<dbReference type="FunFam" id="2.30.30.70:FF:000001">
    <property type="entry name" value="60S ribosomal protein L21"/>
    <property type="match status" value="1"/>
</dbReference>
<dbReference type="EMBL" id="RXIL01000045">
    <property type="protein sequence ID" value="RZN71177.1"/>
    <property type="molecule type" value="Genomic_DNA"/>
</dbReference>
<sequence length="94" mass="10998">MAKSHGFKRKTRKKLRKSVREKGLSPITRAIQEFDEGDRVYIKIDPSVHKGMPHPRFHGMNGKIIERRGRAYLLEVKDGNKKKTLIARPQHLKR</sequence>
<evidence type="ECO:0000313" key="7">
    <source>
        <dbReference type="EMBL" id="RZN71177.1"/>
    </source>
</evidence>
<evidence type="ECO:0000256" key="3">
    <source>
        <dbReference type="ARBA" id="ARBA00023274"/>
    </source>
</evidence>
<dbReference type="HAMAP" id="MF_00369">
    <property type="entry name" value="Ribosomal_eL21"/>
    <property type="match status" value="1"/>
</dbReference>
<keyword evidence="3 5" id="KW-0687">Ribonucleoprotein</keyword>
<dbReference type="GO" id="GO:0006412">
    <property type="term" value="P:translation"/>
    <property type="evidence" value="ECO:0007669"/>
    <property type="project" value="UniProtKB-UniRule"/>
</dbReference>
<evidence type="ECO:0000313" key="8">
    <source>
        <dbReference type="Proteomes" id="UP000320766"/>
    </source>
</evidence>
<comment type="similarity">
    <text evidence="1 5">Belongs to the eukaryotic ribosomal protein eL21 family.</text>
</comment>
<dbReference type="InterPro" id="IPR008991">
    <property type="entry name" value="Translation_prot_SH3-like_sf"/>
</dbReference>
<dbReference type="SUPFAM" id="SSF50104">
    <property type="entry name" value="Translation proteins SH3-like domain"/>
    <property type="match status" value="1"/>
</dbReference>
<dbReference type="GO" id="GO:0005840">
    <property type="term" value="C:ribosome"/>
    <property type="evidence" value="ECO:0007669"/>
    <property type="project" value="UniProtKB-KW"/>
</dbReference>
<proteinExistence type="inferred from homology"/>
<evidence type="ECO:0000256" key="2">
    <source>
        <dbReference type="ARBA" id="ARBA00022980"/>
    </source>
</evidence>
<protein>
    <recommendedName>
        <fullName evidence="4 5">Large ribosomal subunit protein eL21</fullName>
    </recommendedName>
</protein>
<keyword evidence="2 5" id="KW-0689">Ribosomal protein</keyword>
<name>A0A520KY29_9EURY</name>
<dbReference type="NCBIfam" id="NF003303">
    <property type="entry name" value="PRK04306.1"/>
    <property type="match status" value="1"/>
</dbReference>
<dbReference type="Pfam" id="PF01157">
    <property type="entry name" value="Ribosomal_L21e"/>
    <property type="match status" value="1"/>
</dbReference>